<dbReference type="SUPFAM" id="SSF56219">
    <property type="entry name" value="DNase I-like"/>
    <property type="match status" value="1"/>
</dbReference>
<comment type="caution">
    <text evidence="2">The sequence shown here is derived from an EMBL/GenBank/DDBJ whole genome shotgun (WGS) entry which is preliminary data.</text>
</comment>
<dbReference type="Gene3D" id="3.60.10.10">
    <property type="entry name" value="Endonuclease/exonuclease/phosphatase"/>
    <property type="match status" value="1"/>
</dbReference>
<dbReference type="EMBL" id="JBBPBN010000040">
    <property type="protein sequence ID" value="KAK8999212.1"/>
    <property type="molecule type" value="Genomic_DNA"/>
</dbReference>
<keyword evidence="3" id="KW-1185">Reference proteome</keyword>
<dbReference type="InterPro" id="IPR005135">
    <property type="entry name" value="Endo/exonuclease/phosphatase"/>
</dbReference>
<dbReference type="PANTHER" id="PTHR33710">
    <property type="entry name" value="BNAC02G09200D PROTEIN"/>
    <property type="match status" value="1"/>
</dbReference>
<sequence length="200" mass="23029">MISLKGEDPWFCTFLYGPPHKEDKQRFWSNLSKIRNESNPCWCIIGDFNIVSNQDEKDGGAPINMSQAGCFLSFMDLSIKGGEFTWSNMRSNQEAIVERLDKIIVSNKWSLIFPKAIGILEAATISDHNPVVLLMEGLKKERKREFKFESRWLLDEECSSNVKEVWNASGSNIGQNQFVKKLKTTRVKLKKWSKIKYGKN</sequence>
<evidence type="ECO:0000313" key="2">
    <source>
        <dbReference type="EMBL" id="KAK8999212.1"/>
    </source>
</evidence>
<reference evidence="2 3" key="1">
    <citation type="journal article" date="2024" name="G3 (Bethesda)">
        <title>Genome assembly of Hibiscus sabdariffa L. provides insights into metabolisms of medicinal natural products.</title>
        <authorList>
            <person name="Kim T."/>
        </authorList>
    </citation>
    <scope>NUCLEOTIDE SEQUENCE [LARGE SCALE GENOMIC DNA]</scope>
    <source>
        <strain evidence="2">TK-2024</strain>
        <tissue evidence="2">Old leaves</tissue>
    </source>
</reference>
<dbReference type="Pfam" id="PF03372">
    <property type="entry name" value="Exo_endo_phos"/>
    <property type="match status" value="1"/>
</dbReference>
<gene>
    <name evidence="2" type="ORF">V6N11_070388</name>
</gene>
<accession>A0ABR2QFA5</accession>
<dbReference type="Proteomes" id="UP001396334">
    <property type="component" value="Unassembled WGS sequence"/>
</dbReference>
<name>A0ABR2QFA5_9ROSI</name>
<evidence type="ECO:0000259" key="1">
    <source>
        <dbReference type="Pfam" id="PF03372"/>
    </source>
</evidence>
<feature type="domain" description="Endonuclease/exonuclease/phosphatase" evidence="1">
    <location>
        <begin position="12"/>
        <end position="128"/>
    </location>
</feature>
<organism evidence="2 3">
    <name type="scientific">Hibiscus sabdariffa</name>
    <name type="common">roselle</name>
    <dbReference type="NCBI Taxonomy" id="183260"/>
    <lineage>
        <taxon>Eukaryota</taxon>
        <taxon>Viridiplantae</taxon>
        <taxon>Streptophyta</taxon>
        <taxon>Embryophyta</taxon>
        <taxon>Tracheophyta</taxon>
        <taxon>Spermatophyta</taxon>
        <taxon>Magnoliopsida</taxon>
        <taxon>eudicotyledons</taxon>
        <taxon>Gunneridae</taxon>
        <taxon>Pentapetalae</taxon>
        <taxon>rosids</taxon>
        <taxon>malvids</taxon>
        <taxon>Malvales</taxon>
        <taxon>Malvaceae</taxon>
        <taxon>Malvoideae</taxon>
        <taxon>Hibiscus</taxon>
    </lineage>
</organism>
<proteinExistence type="predicted"/>
<protein>
    <recommendedName>
        <fullName evidence="1">Endonuclease/exonuclease/phosphatase domain-containing protein</fullName>
    </recommendedName>
</protein>
<evidence type="ECO:0000313" key="3">
    <source>
        <dbReference type="Proteomes" id="UP001396334"/>
    </source>
</evidence>
<dbReference type="InterPro" id="IPR036691">
    <property type="entry name" value="Endo/exonu/phosph_ase_sf"/>
</dbReference>
<dbReference type="PANTHER" id="PTHR33710:SF71">
    <property type="entry name" value="ENDONUCLEASE_EXONUCLEASE_PHOSPHATASE DOMAIN-CONTAINING PROTEIN"/>
    <property type="match status" value="1"/>
</dbReference>